<dbReference type="EC" id="3.1.3.18" evidence="1"/>
<organism evidence="1 2">
    <name type="scientific">Acaryochloris thomasi RCC1774</name>
    <dbReference type="NCBI Taxonomy" id="1764569"/>
    <lineage>
        <taxon>Bacteria</taxon>
        <taxon>Bacillati</taxon>
        <taxon>Cyanobacteriota</taxon>
        <taxon>Cyanophyceae</taxon>
        <taxon>Acaryochloridales</taxon>
        <taxon>Acaryochloridaceae</taxon>
        <taxon>Acaryochloris</taxon>
        <taxon>Acaryochloris thomasi</taxon>
    </lineage>
</organism>
<dbReference type="SFLD" id="SFLDG01129">
    <property type="entry name" value="C1.5:_HAD__Beta-PGM__Phosphata"/>
    <property type="match status" value="1"/>
</dbReference>
<dbReference type="RefSeq" id="WP_158534991.1">
    <property type="nucleotide sequence ID" value="NZ_CAWNWM010000001.1"/>
</dbReference>
<comment type="caution">
    <text evidence="1">The sequence shown here is derived from an EMBL/GenBank/DDBJ whole genome shotgun (WGS) entry which is preliminary data.</text>
</comment>
<sequence>MKLLIFDFDGTLVDSLEIFIEATNCLAKKYGYSPIETSQIPQIRALSSRALIQQIPVARWRLPFFLQGLRQEVSKLATQIQLFDGAKEALTDLKNEGYCLGIVTSNAQSTVENFLVTQDLNTLFDFVHAGRGLLGKAGTLRRLVKRYRLQPSQVIYIGDETRDIEAAQQVQIPSIAVSWGFNSRVVLEQQQPDMIIDTPDDLLLAVQSCLVENASHFSHQ</sequence>
<dbReference type="InterPro" id="IPR041492">
    <property type="entry name" value="HAD_2"/>
</dbReference>
<name>A0A2W1JPL4_9CYAN</name>
<reference evidence="1 2" key="1">
    <citation type="journal article" date="2018" name="Sci. Rep.">
        <title>A novel species of the marine cyanobacterium Acaryochloris with a unique pigment content and lifestyle.</title>
        <authorList>
            <person name="Partensky F."/>
            <person name="Six C."/>
            <person name="Ratin M."/>
            <person name="Garczarek L."/>
            <person name="Vaulot D."/>
            <person name="Probert I."/>
            <person name="Calteau A."/>
            <person name="Gourvil P."/>
            <person name="Marie D."/>
            <person name="Grebert T."/>
            <person name="Bouchier C."/>
            <person name="Le Panse S."/>
            <person name="Gachenot M."/>
            <person name="Rodriguez F."/>
            <person name="Garrido J.L."/>
        </authorList>
    </citation>
    <scope>NUCLEOTIDE SEQUENCE [LARGE SCALE GENOMIC DNA]</scope>
    <source>
        <strain evidence="1 2">RCC1774</strain>
    </source>
</reference>
<dbReference type="Gene3D" id="1.10.150.240">
    <property type="entry name" value="Putative phosphatase, domain 2"/>
    <property type="match status" value="1"/>
</dbReference>
<dbReference type="GO" id="GO:0005829">
    <property type="term" value="C:cytosol"/>
    <property type="evidence" value="ECO:0007669"/>
    <property type="project" value="TreeGrafter"/>
</dbReference>
<dbReference type="InterPro" id="IPR036412">
    <property type="entry name" value="HAD-like_sf"/>
</dbReference>
<dbReference type="Proteomes" id="UP000248857">
    <property type="component" value="Unassembled WGS sequence"/>
</dbReference>
<keyword evidence="2" id="KW-1185">Reference proteome</keyword>
<accession>A0A2W1JPL4</accession>
<dbReference type="InterPro" id="IPR023214">
    <property type="entry name" value="HAD_sf"/>
</dbReference>
<evidence type="ECO:0000313" key="2">
    <source>
        <dbReference type="Proteomes" id="UP000248857"/>
    </source>
</evidence>
<dbReference type="InterPro" id="IPR023198">
    <property type="entry name" value="PGP-like_dom2"/>
</dbReference>
<dbReference type="PANTHER" id="PTHR43434:SF13">
    <property type="entry name" value="PHOSPHOGLYCOLATE PHOSPHATASE"/>
    <property type="match status" value="1"/>
</dbReference>
<gene>
    <name evidence="1" type="primary">gph_1</name>
    <name evidence="1" type="ORF">C1752_00464</name>
</gene>
<proteinExistence type="predicted"/>
<evidence type="ECO:0000313" key="1">
    <source>
        <dbReference type="EMBL" id="PZD75280.1"/>
    </source>
</evidence>
<dbReference type="InterPro" id="IPR050155">
    <property type="entry name" value="HAD-like_hydrolase_sf"/>
</dbReference>
<dbReference type="AlphaFoldDB" id="A0A2W1JPL4"/>
<dbReference type="SUPFAM" id="SSF56784">
    <property type="entry name" value="HAD-like"/>
    <property type="match status" value="1"/>
</dbReference>
<dbReference type="InterPro" id="IPR006439">
    <property type="entry name" value="HAD-SF_hydro_IA"/>
</dbReference>
<dbReference type="SFLD" id="SFLDS00003">
    <property type="entry name" value="Haloacid_Dehalogenase"/>
    <property type="match status" value="1"/>
</dbReference>
<dbReference type="PRINTS" id="PR00413">
    <property type="entry name" value="HADHALOGNASE"/>
</dbReference>
<dbReference type="GO" id="GO:0008967">
    <property type="term" value="F:phosphoglycolate phosphatase activity"/>
    <property type="evidence" value="ECO:0007669"/>
    <property type="project" value="UniProtKB-EC"/>
</dbReference>
<dbReference type="EMBL" id="PQWO01000001">
    <property type="protein sequence ID" value="PZD75280.1"/>
    <property type="molecule type" value="Genomic_DNA"/>
</dbReference>
<keyword evidence="1" id="KW-0378">Hydrolase</keyword>
<dbReference type="GO" id="GO:0006281">
    <property type="term" value="P:DNA repair"/>
    <property type="evidence" value="ECO:0007669"/>
    <property type="project" value="TreeGrafter"/>
</dbReference>
<dbReference type="Gene3D" id="3.40.50.1000">
    <property type="entry name" value="HAD superfamily/HAD-like"/>
    <property type="match status" value="1"/>
</dbReference>
<dbReference type="OrthoDB" id="9807630at2"/>
<dbReference type="PANTHER" id="PTHR43434">
    <property type="entry name" value="PHOSPHOGLYCOLATE PHOSPHATASE"/>
    <property type="match status" value="1"/>
</dbReference>
<protein>
    <submittedName>
        <fullName evidence="1">Phosphoglycolate phosphatase</fullName>
        <ecNumber evidence="1">3.1.3.18</ecNumber>
    </submittedName>
</protein>
<dbReference type="Pfam" id="PF13419">
    <property type="entry name" value="HAD_2"/>
    <property type="match status" value="1"/>
</dbReference>